<dbReference type="EMBL" id="AAZO01000008">
    <property type="status" value="NOT_ANNOTATED_CDS"/>
    <property type="molecule type" value="Genomic_DNA"/>
</dbReference>
<dbReference type="InParanoid" id="E0V8W6"/>
<keyword evidence="1" id="KW-1133">Transmembrane helix</keyword>
<gene>
    <name evidence="3" type="primary">8233298</name>
    <name evidence="2" type="ORF">Phum_PHUM000440</name>
</gene>
<dbReference type="EMBL" id="DS234986">
    <property type="protein sequence ID" value="EEB09822.1"/>
    <property type="molecule type" value="Genomic_DNA"/>
</dbReference>
<reference evidence="2" key="2">
    <citation type="submission" date="2007-04" db="EMBL/GenBank/DDBJ databases">
        <title>The genome of the human body louse.</title>
        <authorList>
            <consortium name="The Human Body Louse Genome Consortium"/>
            <person name="Kirkness E."/>
            <person name="Walenz B."/>
            <person name="Hass B."/>
            <person name="Bruggner R."/>
            <person name="Strausberg R."/>
        </authorList>
    </citation>
    <scope>NUCLEOTIDE SEQUENCE</scope>
    <source>
        <strain evidence="2">USDA</strain>
    </source>
</reference>
<evidence type="ECO:0000313" key="4">
    <source>
        <dbReference type="Proteomes" id="UP000009046"/>
    </source>
</evidence>
<evidence type="ECO:0000313" key="2">
    <source>
        <dbReference type="EMBL" id="EEB09822.1"/>
    </source>
</evidence>
<accession>E0V8W6</accession>
<evidence type="ECO:0000313" key="3">
    <source>
        <dbReference type="EnsemblMetazoa" id="PHUM000440-PA"/>
    </source>
</evidence>
<evidence type="ECO:0000256" key="1">
    <source>
        <dbReference type="SAM" id="Phobius"/>
    </source>
</evidence>
<dbReference type="AlphaFoldDB" id="E0V8W6"/>
<sequence length="79" mass="8740">MFFSGLISVCTASTRPIGKSERSDTPSSILSSDSDIRFTRKLGGQYRCGCCIIAGFLLFLLVAALSFYLAYDYEINDEH</sequence>
<protein>
    <recommendedName>
        <fullName evidence="5">Transmembrane protein</fullName>
    </recommendedName>
</protein>
<dbReference type="Proteomes" id="UP000009046">
    <property type="component" value="Unassembled WGS sequence"/>
</dbReference>
<dbReference type="EnsemblMetazoa" id="PHUM000440-RA">
    <property type="protein sequence ID" value="PHUM000440-PA"/>
    <property type="gene ID" value="PHUM000440"/>
</dbReference>
<dbReference type="OMA" id="YLAYDYE"/>
<reference evidence="2" key="1">
    <citation type="submission" date="2007-04" db="EMBL/GenBank/DDBJ databases">
        <title>Annotation of Pediculus humanus corporis strain USDA.</title>
        <authorList>
            <person name="Kirkness E."/>
            <person name="Hannick L."/>
            <person name="Hass B."/>
            <person name="Bruggner R."/>
            <person name="Lawson D."/>
            <person name="Bidwell S."/>
            <person name="Joardar V."/>
            <person name="Caler E."/>
            <person name="Walenz B."/>
            <person name="Inman J."/>
            <person name="Schobel S."/>
            <person name="Galinsky K."/>
            <person name="Amedeo P."/>
            <person name="Strausberg R."/>
        </authorList>
    </citation>
    <scope>NUCLEOTIDE SEQUENCE</scope>
    <source>
        <strain evidence="2">USDA</strain>
    </source>
</reference>
<proteinExistence type="predicted"/>
<organism>
    <name type="scientific">Pediculus humanus subsp. corporis</name>
    <name type="common">Body louse</name>
    <dbReference type="NCBI Taxonomy" id="121224"/>
    <lineage>
        <taxon>Eukaryota</taxon>
        <taxon>Metazoa</taxon>
        <taxon>Ecdysozoa</taxon>
        <taxon>Arthropoda</taxon>
        <taxon>Hexapoda</taxon>
        <taxon>Insecta</taxon>
        <taxon>Pterygota</taxon>
        <taxon>Neoptera</taxon>
        <taxon>Paraneoptera</taxon>
        <taxon>Psocodea</taxon>
        <taxon>Troctomorpha</taxon>
        <taxon>Phthiraptera</taxon>
        <taxon>Anoplura</taxon>
        <taxon>Pediculidae</taxon>
        <taxon>Pediculus</taxon>
    </lineage>
</organism>
<dbReference type="KEGG" id="phu:Phum_PHUM000440"/>
<reference evidence="3" key="3">
    <citation type="submission" date="2021-02" db="UniProtKB">
        <authorList>
            <consortium name="EnsemblMetazoa"/>
        </authorList>
    </citation>
    <scope>IDENTIFICATION</scope>
    <source>
        <strain evidence="3">USDA</strain>
    </source>
</reference>
<keyword evidence="1" id="KW-0472">Membrane</keyword>
<dbReference type="GeneID" id="8233298"/>
<dbReference type="eggNOG" id="KOG3577">
    <property type="taxonomic scope" value="Eukaryota"/>
</dbReference>
<dbReference type="HOGENOM" id="CLU_2608898_0_0_1"/>
<dbReference type="CTD" id="8233298"/>
<dbReference type="RefSeq" id="XP_002422560.1">
    <property type="nucleotide sequence ID" value="XM_002422515.1"/>
</dbReference>
<evidence type="ECO:0008006" key="5">
    <source>
        <dbReference type="Google" id="ProtNLM"/>
    </source>
</evidence>
<dbReference type="STRING" id="121224.E0V8W6"/>
<dbReference type="VEuPathDB" id="VectorBase:PHUM000440"/>
<feature type="transmembrane region" description="Helical" evidence="1">
    <location>
        <begin position="46"/>
        <end position="71"/>
    </location>
</feature>
<keyword evidence="4" id="KW-1185">Reference proteome</keyword>
<name>E0V8W6_PEDHC</name>
<keyword evidence="1" id="KW-0812">Transmembrane</keyword>